<proteinExistence type="predicted"/>
<gene>
    <name evidence="1" type="ORF">GCM10023333_27340</name>
</gene>
<name>A0ABP9F5S9_9GAMM</name>
<sequence>MDWLVQFFDWLGNGFVQIKEFFQFLPEIIDAFFIMLAKWAVLAWINIQIHTVQFGYAVAQEVLADFDAYGLVSTAFNSLPENILVVANAYGVPQCIRIIMDAIATRFVLTFMGW</sequence>
<dbReference type="EMBL" id="BAABJZ010000089">
    <property type="protein sequence ID" value="GAA4892620.1"/>
    <property type="molecule type" value="Genomic_DNA"/>
</dbReference>
<comment type="caution">
    <text evidence="1">The sequence shown here is derived from an EMBL/GenBank/DDBJ whole genome shotgun (WGS) entry which is preliminary data.</text>
</comment>
<dbReference type="RefSeq" id="WP_345335977.1">
    <property type="nucleotide sequence ID" value="NZ_BAABJZ010000089.1"/>
</dbReference>
<keyword evidence="2" id="KW-1185">Reference proteome</keyword>
<evidence type="ECO:0000313" key="2">
    <source>
        <dbReference type="Proteomes" id="UP001499988"/>
    </source>
</evidence>
<accession>A0ABP9F5S9</accession>
<organism evidence="1 2">
    <name type="scientific">Ferrimonas pelagia</name>
    <dbReference type="NCBI Taxonomy" id="1177826"/>
    <lineage>
        <taxon>Bacteria</taxon>
        <taxon>Pseudomonadati</taxon>
        <taxon>Pseudomonadota</taxon>
        <taxon>Gammaproteobacteria</taxon>
        <taxon>Alteromonadales</taxon>
        <taxon>Ferrimonadaceae</taxon>
        <taxon>Ferrimonas</taxon>
    </lineage>
</organism>
<dbReference type="InterPro" id="IPR019670">
    <property type="entry name" value="DUF2523"/>
</dbReference>
<dbReference type="Pfam" id="PF10734">
    <property type="entry name" value="DUF2523"/>
    <property type="match status" value="1"/>
</dbReference>
<evidence type="ECO:0000313" key="1">
    <source>
        <dbReference type="EMBL" id="GAA4892620.1"/>
    </source>
</evidence>
<dbReference type="Proteomes" id="UP001499988">
    <property type="component" value="Unassembled WGS sequence"/>
</dbReference>
<reference evidence="2" key="1">
    <citation type="journal article" date="2019" name="Int. J. Syst. Evol. Microbiol.">
        <title>The Global Catalogue of Microorganisms (GCM) 10K type strain sequencing project: providing services to taxonomists for standard genome sequencing and annotation.</title>
        <authorList>
            <consortium name="The Broad Institute Genomics Platform"/>
            <consortium name="The Broad Institute Genome Sequencing Center for Infectious Disease"/>
            <person name="Wu L."/>
            <person name="Ma J."/>
        </authorList>
    </citation>
    <scope>NUCLEOTIDE SEQUENCE [LARGE SCALE GENOMIC DNA]</scope>
    <source>
        <strain evidence="2">JCM 18401</strain>
    </source>
</reference>
<protein>
    <recommendedName>
        <fullName evidence="3">DUF2523 domain-containing protein</fullName>
    </recommendedName>
</protein>
<evidence type="ECO:0008006" key="3">
    <source>
        <dbReference type="Google" id="ProtNLM"/>
    </source>
</evidence>